<sequence>MDNKKLTPKQKAFADYYIETGNATEAARRAGYSKKTAAVIGTENLIKPNIKQYIDERLKEIEDKRIAKGEEVLQYLTKVMRGEEKDQFGLDASLQDRTKAAELLGKRYRLFVDKVERDTNLNVNSTDKLDSILGQLRERNRDE</sequence>
<dbReference type="PANTHER" id="PTHR41328:SF2">
    <property type="entry name" value="TERMINASE SMALL SUBUNIT"/>
    <property type="match status" value="1"/>
</dbReference>
<reference evidence="3 4" key="1">
    <citation type="journal article" date="2021" name="Cell Host Microbe">
        <title>in vivo commensal control of Clostridioides difficile virulence.</title>
        <authorList>
            <person name="Girinathan B.P."/>
            <person name="Dibenedetto N."/>
            <person name="Worley J.N."/>
            <person name="Peltier J."/>
            <person name="Arrieta-Ortiz M.L."/>
            <person name="Rupa Christinal Immanuel S."/>
            <person name="Lavin R."/>
            <person name="Delaney M.L."/>
            <person name="Cummins C."/>
            <person name="Hoffmann M."/>
            <person name="Luo Y."/>
            <person name="Gonzalez-Escalona N."/>
            <person name="Allard M."/>
            <person name="Onderdonk A.B."/>
            <person name="Gerber G.K."/>
            <person name="Sonenshein A.L."/>
            <person name="Baliga N."/>
            <person name="Dupuy B."/>
            <person name="Bry L."/>
        </authorList>
    </citation>
    <scope>NUCLEOTIDE SEQUENCE [LARGE SCALE GENOMIC DNA]</scope>
    <source>
        <strain evidence="3 4">DSM 599</strain>
    </source>
</reference>
<dbReference type="EMBL" id="JAIKTU010000011">
    <property type="protein sequence ID" value="MBY0756524.1"/>
    <property type="molecule type" value="Genomic_DNA"/>
</dbReference>
<keyword evidence="4" id="KW-1185">Reference proteome</keyword>
<dbReference type="InterPro" id="IPR052404">
    <property type="entry name" value="SPP1-like_terminase"/>
</dbReference>
<keyword evidence="2" id="KW-0231">Viral genome packaging</keyword>
<evidence type="ECO:0000256" key="1">
    <source>
        <dbReference type="ARBA" id="ARBA00022612"/>
    </source>
</evidence>
<name>A0ABS7L0D3_CLOSR</name>
<dbReference type="Gene3D" id="1.10.10.1400">
    <property type="entry name" value="Terminase, small subunit, N-terminal DNA-binding domain, HTH motif"/>
    <property type="match status" value="1"/>
</dbReference>
<protein>
    <submittedName>
        <fullName evidence="3">Terminase small subunit</fullName>
    </submittedName>
</protein>
<gene>
    <name evidence="3" type="ORF">K5V21_13830</name>
</gene>
<dbReference type="Proteomes" id="UP001299068">
    <property type="component" value="Unassembled WGS sequence"/>
</dbReference>
<organism evidence="3 4">
    <name type="scientific">Clostridium sardiniense</name>
    <name type="common">Clostridium absonum</name>
    <dbReference type="NCBI Taxonomy" id="29369"/>
    <lineage>
        <taxon>Bacteria</taxon>
        <taxon>Bacillati</taxon>
        <taxon>Bacillota</taxon>
        <taxon>Clostridia</taxon>
        <taxon>Eubacteriales</taxon>
        <taxon>Clostridiaceae</taxon>
        <taxon>Clostridium</taxon>
    </lineage>
</organism>
<evidence type="ECO:0000313" key="3">
    <source>
        <dbReference type="EMBL" id="MBY0756524.1"/>
    </source>
</evidence>
<dbReference type="InterPro" id="IPR038713">
    <property type="entry name" value="Terminase_Gp1_N_sf"/>
</dbReference>
<keyword evidence="1" id="KW-1188">Viral release from host cell</keyword>
<proteinExistence type="predicted"/>
<evidence type="ECO:0000313" key="4">
    <source>
        <dbReference type="Proteomes" id="UP001299068"/>
    </source>
</evidence>
<dbReference type="PANTHER" id="PTHR41328">
    <property type="entry name" value="TERMINASE SMALL SUBUNIT-RELATED"/>
    <property type="match status" value="1"/>
</dbReference>
<evidence type="ECO:0000256" key="2">
    <source>
        <dbReference type="ARBA" id="ARBA00023219"/>
    </source>
</evidence>
<dbReference type="RefSeq" id="WP_221861766.1">
    <property type="nucleotide sequence ID" value="NZ_JAIKTU010000011.1"/>
</dbReference>
<dbReference type="InterPro" id="IPR005335">
    <property type="entry name" value="Terminase_ssu"/>
</dbReference>
<comment type="caution">
    <text evidence="3">The sequence shown here is derived from an EMBL/GenBank/DDBJ whole genome shotgun (WGS) entry which is preliminary data.</text>
</comment>
<dbReference type="Gene3D" id="6.10.140.2160">
    <property type="match status" value="1"/>
</dbReference>
<dbReference type="Pfam" id="PF03592">
    <property type="entry name" value="Terminase_2"/>
    <property type="match status" value="1"/>
</dbReference>
<accession>A0ABS7L0D3</accession>